<dbReference type="PANTHER" id="PTHR30290:SF64">
    <property type="entry name" value="ABC TRANSPORTER PERIPLASMIC BINDING PROTEIN"/>
    <property type="match status" value="1"/>
</dbReference>
<evidence type="ECO:0000259" key="3">
    <source>
        <dbReference type="Pfam" id="PF00496"/>
    </source>
</evidence>
<dbReference type="AlphaFoldDB" id="A0A6J4VH12"/>
<dbReference type="PANTHER" id="PTHR30290">
    <property type="entry name" value="PERIPLASMIC BINDING COMPONENT OF ABC TRANSPORTER"/>
    <property type="match status" value="1"/>
</dbReference>
<evidence type="ECO:0000313" key="4">
    <source>
        <dbReference type="EMBL" id="CAA9579247.1"/>
    </source>
</evidence>
<feature type="signal peptide" evidence="2">
    <location>
        <begin position="1"/>
        <end position="37"/>
    </location>
</feature>
<dbReference type="GO" id="GO:0015833">
    <property type="term" value="P:peptide transport"/>
    <property type="evidence" value="ECO:0007669"/>
    <property type="project" value="TreeGrafter"/>
</dbReference>
<accession>A0A6J4VH12</accession>
<dbReference type="InterPro" id="IPR000914">
    <property type="entry name" value="SBP_5_dom"/>
</dbReference>
<sequence length="435" mass="47378">MVRLTTTRLGRRRFLQSVGLLVSAVAGVPVLAGCAPAASPVSPPGATSAGSASPAAATSAAARTTGRLTLSWWTDVGFPSPFAFSALGPGGIVRLSLLFDTLTWKDERGIIPWLAEWWEVGDGGRRYTFHLRQNIRWHDGRELTAEDVAFSFRYYRAHPFKWAATDMVERTKAVDPRTVTVDLGRPFAPFLEDIAGVVPIIPRHIWEPVADPVKFLAPAAAVGSGPYTLASYKEGAGEYLLRANPSYFRGRPIVEELAYLLVPQAQGVVALQQRASDAVLATEYDVVEAFGKGPVYRTLATPPFSIVRLVFNVDRAPFDRAEFRQALAYGLDRRQIGERVIHGDVVVGSAGVVPPESPWHNPRVRQYPYDPDRARAMLDSLGYRDRDGDGRREGPDGQPLTLDLLTDPAAPDAAIVAAMLRAIGLEVRLVTGDAK</sequence>
<dbReference type="InterPro" id="IPR039424">
    <property type="entry name" value="SBP_5"/>
</dbReference>
<dbReference type="PROSITE" id="PS51257">
    <property type="entry name" value="PROKAR_LIPOPROTEIN"/>
    <property type="match status" value="1"/>
</dbReference>
<dbReference type="EMBL" id="CADCWM010000754">
    <property type="protein sequence ID" value="CAA9579247.1"/>
    <property type="molecule type" value="Genomic_DNA"/>
</dbReference>
<evidence type="ECO:0000256" key="2">
    <source>
        <dbReference type="SAM" id="SignalP"/>
    </source>
</evidence>
<feature type="domain" description="Solute-binding protein family 5" evidence="3">
    <location>
        <begin position="110"/>
        <end position="433"/>
    </location>
</feature>
<dbReference type="PROSITE" id="PS51318">
    <property type="entry name" value="TAT"/>
    <property type="match status" value="1"/>
</dbReference>
<reference evidence="4" key="1">
    <citation type="submission" date="2020-02" db="EMBL/GenBank/DDBJ databases">
        <authorList>
            <person name="Meier V. D."/>
        </authorList>
    </citation>
    <scope>NUCLEOTIDE SEQUENCE</scope>
    <source>
        <strain evidence="4">AVDCRST_MAG88</strain>
    </source>
</reference>
<dbReference type="Gene3D" id="3.10.105.10">
    <property type="entry name" value="Dipeptide-binding Protein, Domain 3"/>
    <property type="match status" value="1"/>
</dbReference>
<feature type="non-terminal residue" evidence="4">
    <location>
        <position position="435"/>
    </location>
</feature>
<gene>
    <name evidence="4" type="ORF">AVDCRST_MAG88-3133</name>
</gene>
<proteinExistence type="predicted"/>
<name>A0A6J4VH12_9BACT</name>
<dbReference type="Gene3D" id="3.40.190.10">
    <property type="entry name" value="Periplasmic binding protein-like II"/>
    <property type="match status" value="1"/>
</dbReference>
<evidence type="ECO:0000256" key="1">
    <source>
        <dbReference type="ARBA" id="ARBA00022729"/>
    </source>
</evidence>
<dbReference type="GO" id="GO:1904680">
    <property type="term" value="F:peptide transmembrane transporter activity"/>
    <property type="evidence" value="ECO:0007669"/>
    <property type="project" value="TreeGrafter"/>
</dbReference>
<feature type="chain" id="PRO_5026875032" evidence="2">
    <location>
        <begin position="38"/>
        <end position="435"/>
    </location>
</feature>
<organism evidence="4">
    <name type="scientific">uncultured Thermomicrobiales bacterium</name>
    <dbReference type="NCBI Taxonomy" id="1645740"/>
    <lineage>
        <taxon>Bacteria</taxon>
        <taxon>Pseudomonadati</taxon>
        <taxon>Thermomicrobiota</taxon>
        <taxon>Thermomicrobia</taxon>
        <taxon>Thermomicrobiales</taxon>
        <taxon>environmental samples</taxon>
    </lineage>
</organism>
<dbReference type="InterPro" id="IPR006311">
    <property type="entry name" value="TAT_signal"/>
</dbReference>
<dbReference type="SUPFAM" id="SSF53850">
    <property type="entry name" value="Periplasmic binding protein-like II"/>
    <property type="match status" value="1"/>
</dbReference>
<keyword evidence="1 2" id="KW-0732">Signal</keyword>
<protein>
    <submittedName>
        <fullName evidence="4">Oligopeptide ABC transporter, periplasmic oligopeptide-binding protein OppA</fullName>
    </submittedName>
</protein>
<dbReference type="Pfam" id="PF00496">
    <property type="entry name" value="SBP_bac_5"/>
    <property type="match status" value="1"/>
</dbReference>